<protein>
    <submittedName>
        <fullName evidence="2">Capsular polysaccharide synthesis protein</fullName>
    </submittedName>
</protein>
<evidence type="ECO:0000313" key="3">
    <source>
        <dbReference type="Proteomes" id="UP001183607"/>
    </source>
</evidence>
<dbReference type="InterPro" id="IPR029044">
    <property type="entry name" value="Nucleotide-diphossugar_trans"/>
</dbReference>
<dbReference type="SUPFAM" id="SSF53448">
    <property type="entry name" value="Nucleotide-diphospho-sugar transferases"/>
    <property type="match status" value="1"/>
</dbReference>
<feature type="region of interest" description="Disordered" evidence="1">
    <location>
        <begin position="1"/>
        <end position="22"/>
    </location>
</feature>
<evidence type="ECO:0000256" key="1">
    <source>
        <dbReference type="SAM" id="MobiDB-lite"/>
    </source>
</evidence>
<comment type="caution">
    <text evidence="2">The sequence shown here is derived from an EMBL/GenBank/DDBJ whole genome shotgun (WGS) entry which is preliminary data.</text>
</comment>
<reference evidence="3" key="1">
    <citation type="submission" date="2023-07" db="EMBL/GenBank/DDBJ databases">
        <title>30 novel species of actinomycetes from the DSMZ collection.</title>
        <authorList>
            <person name="Nouioui I."/>
        </authorList>
    </citation>
    <scope>NUCLEOTIDE SEQUENCE [LARGE SCALE GENOMIC DNA]</scope>
    <source>
        <strain evidence="3">DSM 41982</strain>
    </source>
</reference>
<sequence>MRPILRRPTPPAAAEPATLGLDPRRPGLDVHRLYEVGEALEKHRELKHASWVYLQAIAHDPTALPVDRQLVNSEPQRFKHRRIMARFVNDHLPELKRRVRTMGPVETEGAPKLFVFWEQGFDDAPPVVRSCRRRLEKMHAGEIVDLDLSGLRKLVDLPHEVYAHASKNRAHFADVARFALLHRYGGAWLDATCLVTESVTDRLPELLNSGFFAFRYHDALISNWFIASKPGNYITGMVYQGLCEYWRRRDIDVNYYFNHHLFESLYYLDPEFAQVWDRTPDISSHPPHALQRAMHDPFTEERLQELLDQSFIHKLTYKRDTKPGSLLEHIEQETF</sequence>
<dbReference type="AlphaFoldDB" id="A0ABD5E8C4"/>
<dbReference type="EMBL" id="JAVRER010000028">
    <property type="protein sequence ID" value="MDT0417447.1"/>
    <property type="molecule type" value="Genomic_DNA"/>
</dbReference>
<dbReference type="Pfam" id="PF05704">
    <property type="entry name" value="Caps_synth"/>
    <property type="match status" value="1"/>
</dbReference>
<organism evidence="2 3">
    <name type="scientific">Streptomyces evansiae</name>
    <dbReference type="NCBI Taxonomy" id="3075535"/>
    <lineage>
        <taxon>Bacteria</taxon>
        <taxon>Bacillati</taxon>
        <taxon>Actinomycetota</taxon>
        <taxon>Actinomycetes</taxon>
        <taxon>Kitasatosporales</taxon>
        <taxon>Streptomycetaceae</taxon>
        <taxon>Streptomyces</taxon>
    </lineage>
</organism>
<dbReference type="Proteomes" id="UP001183607">
    <property type="component" value="Unassembled WGS sequence"/>
</dbReference>
<name>A0ABD5E8C4_9ACTN</name>
<accession>A0ABD5E8C4</accession>
<proteinExistence type="predicted"/>
<gene>
    <name evidence="2" type="ORF">RM574_18335</name>
</gene>
<dbReference type="InterPro" id="IPR008441">
    <property type="entry name" value="AfumC-like_glycosyl_Trfase"/>
</dbReference>
<dbReference type="RefSeq" id="WP_093853295.1">
    <property type="nucleotide sequence ID" value="NZ_JAVRER010000028.1"/>
</dbReference>
<dbReference type="Gene3D" id="3.90.550.20">
    <property type="match status" value="1"/>
</dbReference>
<evidence type="ECO:0000313" key="2">
    <source>
        <dbReference type="EMBL" id="MDT0417447.1"/>
    </source>
</evidence>